<dbReference type="Pfam" id="PF06866">
    <property type="entry name" value="DUF1256"/>
    <property type="match status" value="1"/>
</dbReference>
<proteinExistence type="predicted"/>
<dbReference type="InterPro" id="IPR009665">
    <property type="entry name" value="YyaC"/>
</dbReference>
<organism evidence="1 2">
    <name type="scientific">Thermanaeromonas toyohensis ToBE</name>
    <dbReference type="NCBI Taxonomy" id="698762"/>
    <lineage>
        <taxon>Bacteria</taxon>
        <taxon>Bacillati</taxon>
        <taxon>Bacillota</taxon>
        <taxon>Clostridia</taxon>
        <taxon>Neomoorellales</taxon>
        <taxon>Neomoorellaceae</taxon>
        <taxon>Thermanaeromonas</taxon>
    </lineage>
</organism>
<protein>
    <submittedName>
        <fullName evidence="1">Putative sporulation protein YyaC</fullName>
    </submittedName>
</protein>
<gene>
    <name evidence="1" type="ORF">SAMN00808754_1659</name>
</gene>
<dbReference type="OrthoDB" id="9815953at2"/>
<dbReference type="STRING" id="698762.SAMN00808754_1659"/>
<dbReference type="NCBIfam" id="TIGR02841">
    <property type="entry name" value="spore_YyaC"/>
    <property type="match status" value="1"/>
</dbReference>
<dbReference type="InterPro" id="IPR023430">
    <property type="entry name" value="Pept_HybD-like_dom_sf"/>
</dbReference>
<reference evidence="1 2" key="1">
    <citation type="submission" date="2017-04" db="EMBL/GenBank/DDBJ databases">
        <authorList>
            <person name="Afonso C.L."/>
            <person name="Miller P.J."/>
            <person name="Scott M.A."/>
            <person name="Spackman E."/>
            <person name="Goraichik I."/>
            <person name="Dimitrov K.M."/>
            <person name="Suarez D.L."/>
            <person name="Swayne D.E."/>
        </authorList>
    </citation>
    <scope>NUCLEOTIDE SEQUENCE [LARGE SCALE GENOMIC DNA]</scope>
    <source>
        <strain evidence="1 2">ToBE</strain>
    </source>
</reference>
<dbReference type="RefSeq" id="WP_084665271.1">
    <property type="nucleotide sequence ID" value="NZ_LT838272.1"/>
</dbReference>
<dbReference type="EMBL" id="LT838272">
    <property type="protein sequence ID" value="SMB96804.1"/>
    <property type="molecule type" value="Genomic_DNA"/>
</dbReference>
<name>A0A1W1VVB6_9FIRM</name>
<accession>A0A1W1VVB6</accession>
<evidence type="ECO:0000313" key="2">
    <source>
        <dbReference type="Proteomes" id="UP000192569"/>
    </source>
</evidence>
<dbReference type="AlphaFoldDB" id="A0A1W1VVB6"/>
<dbReference type="SUPFAM" id="SSF53163">
    <property type="entry name" value="HybD-like"/>
    <property type="match status" value="1"/>
</dbReference>
<evidence type="ECO:0000313" key="1">
    <source>
        <dbReference type="EMBL" id="SMB96804.1"/>
    </source>
</evidence>
<keyword evidence="2" id="KW-1185">Reference proteome</keyword>
<sequence length="203" mass="20582">MAVKPCSAPGEELPGRCHYRSPDAVGVLGGMLHRYLERLGCFDGRLLAVVCVGSAACPGDDLGPKVGSILLGLGSLPFALYGTASDPVHAVNLGEKLAELERKCPGAAVVAVDACLGWPRDVGMITVGPGPLVPGRGTGKKLPALGDVSITGTVGAYVHDAFFSLLITDPVLVKDLAECIAKIICFGVGLGRAAGECGMAASS</sequence>
<dbReference type="Proteomes" id="UP000192569">
    <property type="component" value="Chromosome I"/>
</dbReference>